<reference evidence="2 3" key="1">
    <citation type="journal article" date="2015" name="Int. J. Syst. Evol. Microbiol.">
        <title>Mariniphaga sediminis sp. nov., isolated from coastal sediment.</title>
        <authorList>
            <person name="Wang F.Q."/>
            <person name="Shen Q.Y."/>
            <person name="Chen G.J."/>
            <person name="Du Z.J."/>
        </authorList>
    </citation>
    <scope>NUCLEOTIDE SEQUENCE [LARGE SCALE GENOMIC DNA]</scope>
    <source>
        <strain evidence="2 3">SY21</strain>
    </source>
</reference>
<dbReference type="Pfam" id="PF18990">
    <property type="entry name" value="DUF5723"/>
    <property type="match status" value="1"/>
</dbReference>
<feature type="domain" description="DUF5723" evidence="1">
    <location>
        <begin position="46"/>
        <end position="429"/>
    </location>
</feature>
<protein>
    <recommendedName>
        <fullName evidence="1">DUF5723 domain-containing protein</fullName>
    </recommendedName>
</protein>
<evidence type="ECO:0000259" key="1">
    <source>
        <dbReference type="Pfam" id="PF18990"/>
    </source>
</evidence>
<dbReference type="AlphaFoldDB" id="A0A399D095"/>
<gene>
    <name evidence="2" type="ORF">D1164_13315</name>
</gene>
<dbReference type="RefSeq" id="WP_119350490.1">
    <property type="nucleotide sequence ID" value="NZ_QWET01000009.1"/>
</dbReference>
<dbReference type="Proteomes" id="UP000266441">
    <property type="component" value="Unassembled WGS sequence"/>
</dbReference>
<evidence type="ECO:0000313" key="2">
    <source>
        <dbReference type="EMBL" id="RIH64618.1"/>
    </source>
</evidence>
<comment type="caution">
    <text evidence="2">The sequence shown here is derived from an EMBL/GenBank/DDBJ whole genome shotgun (WGS) entry which is preliminary data.</text>
</comment>
<name>A0A399D095_9BACT</name>
<proteinExistence type="predicted"/>
<dbReference type="InterPro" id="IPR043781">
    <property type="entry name" value="DUF5723"/>
</dbReference>
<sequence length="457" mass="51232">MALGEIKTTGFVLIFAWLTFSFNVSAQESVSLYFLPGVTQASLENPAIQNQTRKLVVGIPVLSGAYGNWDANIQLNSLFSDGFSYSLQRFYDALGERGNVRASAGMSMFYASLQHKDYSFTFSVSERALMKGNFDREIVRFVRDGTLNFFGVNENLGNASFMATQYRELALGISKQVGEKLDVGFRPKILFGKIHFEMDEVNLSVETEPGGEYLLLKPEGSFKLTGPFYPKQDSAIHFSAFAADASPGDYFFQPRNLGFALDLGVVYRPNAFSEWSLSLIDAGFIGRKYKTFNVDFVRPARYSKYNAYQSNNPGGDNYKEPREALKEFGDTASFLITINEAAKRTFTAVPVKINVAGKYHFSEKTTIGFSNQFKYYQQDPLNMFSAFLAKSFHPKFGMYGSLTLLNTSNIFPGLGASYTNNWFQLYFTSNNILGIVQPGSSKHLNLYFGVNFLFDTQ</sequence>
<dbReference type="OrthoDB" id="1489601at2"/>
<keyword evidence="3" id="KW-1185">Reference proteome</keyword>
<dbReference type="EMBL" id="QWET01000009">
    <property type="protein sequence ID" value="RIH64618.1"/>
    <property type="molecule type" value="Genomic_DNA"/>
</dbReference>
<organism evidence="2 3">
    <name type="scientific">Mariniphaga sediminis</name>
    <dbReference type="NCBI Taxonomy" id="1628158"/>
    <lineage>
        <taxon>Bacteria</taxon>
        <taxon>Pseudomonadati</taxon>
        <taxon>Bacteroidota</taxon>
        <taxon>Bacteroidia</taxon>
        <taxon>Marinilabiliales</taxon>
        <taxon>Prolixibacteraceae</taxon>
        <taxon>Mariniphaga</taxon>
    </lineage>
</organism>
<evidence type="ECO:0000313" key="3">
    <source>
        <dbReference type="Proteomes" id="UP000266441"/>
    </source>
</evidence>
<accession>A0A399D095</accession>